<comment type="caution">
    <text evidence="11">The sequence shown here is derived from an EMBL/GenBank/DDBJ whole genome shotgun (WGS) entry which is preliminary data.</text>
</comment>
<dbReference type="Gene3D" id="2.20.25.90">
    <property type="entry name" value="ADC-like domains"/>
    <property type="match status" value="1"/>
</dbReference>
<feature type="domain" description="4Fe-4S His(Cys)3-ligated-type" evidence="10">
    <location>
        <begin position="78"/>
        <end position="117"/>
    </location>
</feature>
<keyword evidence="3" id="KW-0677">Repeat</keyword>
<dbReference type="InterPro" id="IPR017900">
    <property type="entry name" value="4Fe4S_Fe_S_CS"/>
</dbReference>
<feature type="domain" description="4Fe-4S ferredoxin-type" evidence="8">
    <location>
        <begin position="172"/>
        <end position="202"/>
    </location>
</feature>
<dbReference type="Pfam" id="PF04879">
    <property type="entry name" value="Molybdop_Fe4S4"/>
    <property type="match status" value="1"/>
</dbReference>
<evidence type="ECO:0000256" key="5">
    <source>
        <dbReference type="ARBA" id="ARBA00023004"/>
    </source>
</evidence>
<accession>A0A0P9AE72</accession>
<feature type="domain" description="2Fe-2S ferredoxin-type" evidence="7">
    <location>
        <begin position="1"/>
        <end position="78"/>
    </location>
</feature>
<keyword evidence="4 11" id="KW-0560">Oxidoreductase</keyword>
<dbReference type="AlphaFoldDB" id="A0A0P9AE72"/>
<dbReference type="InterPro" id="IPR036010">
    <property type="entry name" value="2Fe-2S_ferredoxin-like_sf"/>
</dbReference>
<evidence type="ECO:0000259" key="10">
    <source>
        <dbReference type="PROSITE" id="PS51839"/>
    </source>
</evidence>
<evidence type="ECO:0000259" key="8">
    <source>
        <dbReference type="PROSITE" id="PS51379"/>
    </source>
</evidence>
<feature type="domain" description="4Fe-4S ferredoxin-type" evidence="8">
    <location>
        <begin position="136"/>
        <end position="169"/>
    </location>
</feature>
<dbReference type="SMART" id="SM00926">
    <property type="entry name" value="Molybdop_Fe4S4"/>
    <property type="match status" value="1"/>
</dbReference>
<dbReference type="Pfam" id="PF00384">
    <property type="entry name" value="Molybdopterin"/>
    <property type="match status" value="1"/>
</dbReference>
<keyword evidence="6" id="KW-0411">Iron-sulfur</keyword>
<evidence type="ECO:0000256" key="3">
    <source>
        <dbReference type="ARBA" id="ARBA00022737"/>
    </source>
</evidence>
<evidence type="ECO:0000256" key="6">
    <source>
        <dbReference type="ARBA" id="ARBA00023014"/>
    </source>
</evidence>
<evidence type="ECO:0000259" key="7">
    <source>
        <dbReference type="PROSITE" id="PS51085"/>
    </source>
</evidence>
<dbReference type="Gene3D" id="3.40.50.740">
    <property type="match status" value="1"/>
</dbReference>
<keyword evidence="2" id="KW-0479">Metal-binding</keyword>
<dbReference type="InterPro" id="IPR017896">
    <property type="entry name" value="4Fe4S_Fe-S-bd"/>
</dbReference>
<evidence type="ECO:0000256" key="2">
    <source>
        <dbReference type="ARBA" id="ARBA00022723"/>
    </source>
</evidence>
<dbReference type="Pfam" id="PF10588">
    <property type="entry name" value="NADH-G_4Fe-4S_3"/>
    <property type="match status" value="1"/>
</dbReference>
<dbReference type="PROSITE" id="PS51379">
    <property type="entry name" value="4FE4S_FER_2"/>
    <property type="match status" value="2"/>
</dbReference>
<dbReference type="PANTHER" id="PTHR43105:SF14">
    <property type="entry name" value="FORMATE DEHYDROGENASE H"/>
    <property type="match status" value="1"/>
</dbReference>
<dbReference type="Proteomes" id="UP000050326">
    <property type="component" value="Unassembled WGS sequence"/>
</dbReference>
<dbReference type="SUPFAM" id="SSF54292">
    <property type="entry name" value="2Fe-2S ferredoxin-like"/>
    <property type="match status" value="1"/>
</dbReference>
<keyword evidence="5" id="KW-0408">Iron</keyword>
<dbReference type="GO" id="GO:0003954">
    <property type="term" value="F:NADH dehydrogenase activity"/>
    <property type="evidence" value="ECO:0007669"/>
    <property type="project" value="TreeGrafter"/>
</dbReference>
<dbReference type="PANTHER" id="PTHR43105">
    <property type="entry name" value="RESPIRATORY NITRATE REDUCTASE"/>
    <property type="match status" value="1"/>
</dbReference>
<dbReference type="SUPFAM" id="SSF54862">
    <property type="entry name" value="4Fe-4S ferredoxins"/>
    <property type="match status" value="1"/>
</dbReference>
<sequence>MIGVNINGKDYDIPEDITVFDACKKLKINIPSLCYDDRLAPNLSCNLCVVEVEGQDNLLNSCSLKAKDSMKILTHSDKVIQKRKEALAEMLKSHSQECTDCHKSNVCKLKSYCKEYKIKSRGTKVKDRYPIDKSNPFYDIDPNKCILCGKCINVCRELQGRGCLEINEKGYISRKNNEDNMCESCGNCLDVCPTGAIKEAKFDEEFAEMAEFDSINEEEKKVKTTCSYCGVGCQLELLVKAGKVVEVKPVNVPPNNGLLCVKGKFGYKFINHPDRLKTPLIKKNGKFVEATWEEAYTLITDKAKEIKNKYGGSAFGGLSSARCTNEENYLFQKLIRAVFGTNNIDHCARL</sequence>
<evidence type="ECO:0000259" key="9">
    <source>
        <dbReference type="PROSITE" id="PS51669"/>
    </source>
</evidence>
<dbReference type="GO" id="GO:0022904">
    <property type="term" value="P:respiratory electron transport chain"/>
    <property type="evidence" value="ECO:0007669"/>
    <property type="project" value="TreeGrafter"/>
</dbReference>
<dbReference type="FunFam" id="2.20.25.90:FF:000001">
    <property type="entry name" value="Formate dehydrogenase subunit alpha"/>
    <property type="match status" value="1"/>
</dbReference>
<keyword evidence="12" id="KW-1185">Reference proteome</keyword>
<evidence type="ECO:0000313" key="11">
    <source>
        <dbReference type="EMBL" id="KPU43580.1"/>
    </source>
</evidence>
<dbReference type="Gene3D" id="3.30.70.20">
    <property type="match status" value="1"/>
</dbReference>
<dbReference type="InterPro" id="IPR019574">
    <property type="entry name" value="NADH_UbQ_OxRdtase_Gsu_4Fe4S-bd"/>
</dbReference>
<dbReference type="GO" id="GO:0051539">
    <property type="term" value="F:4 iron, 4 sulfur cluster binding"/>
    <property type="evidence" value="ECO:0007669"/>
    <property type="project" value="UniProtKB-KW"/>
</dbReference>
<proteinExistence type="predicted"/>
<dbReference type="GO" id="GO:0016020">
    <property type="term" value="C:membrane"/>
    <property type="evidence" value="ECO:0007669"/>
    <property type="project" value="TreeGrafter"/>
</dbReference>
<dbReference type="Pfam" id="PF12838">
    <property type="entry name" value="Fer4_7"/>
    <property type="match status" value="1"/>
</dbReference>
<reference evidence="11 12" key="1">
    <citation type="submission" date="2015-09" db="EMBL/GenBank/DDBJ databases">
        <title>Genome sequence of Oxobacter pfennigii DSM 3222.</title>
        <authorList>
            <person name="Poehlein A."/>
            <person name="Bengelsdorf F.R."/>
            <person name="Schiel-Bengelsdorf B."/>
            <person name="Duerre P."/>
            <person name="Daniel R."/>
        </authorList>
    </citation>
    <scope>NUCLEOTIDE SEQUENCE [LARGE SCALE GENOMIC DNA]</scope>
    <source>
        <strain evidence="11 12">DSM 3222</strain>
    </source>
</reference>
<dbReference type="GO" id="GO:0046872">
    <property type="term" value="F:metal ion binding"/>
    <property type="evidence" value="ECO:0007669"/>
    <property type="project" value="UniProtKB-KW"/>
</dbReference>
<dbReference type="PROSITE" id="PS51085">
    <property type="entry name" value="2FE2S_FER_2"/>
    <property type="match status" value="1"/>
</dbReference>
<dbReference type="STRING" id="36849.OXPF_30210"/>
<name>A0A0P9AE72_9CLOT</name>
<dbReference type="InterPro" id="IPR006656">
    <property type="entry name" value="Mopterin_OxRdtase"/>
</dbReference>
<dbReference type="InterPro" id="IPR006963">
    <property type="entry name" value="Mopterin_OxRdtase_4Fe-4S_dom"/>
</dbReference>
<dbReference type="PROSITE" id="PS51839">
    <property type="entry name" value="4FE4S_HC3"/>
    <property type="match status" value="1"/>
</dbReference>
<dbReference type="PROSITE" id="PS00198">
    <property type="entry name" value="4FE4S_FER_1"/>
    <property type="match status" value="1"/>
</dbReference>
<gene>
    <name evidence="11" type="primary">sfrA_3</name>
    <name evidence="11" type="ORF">OXPF_30210</name>
</gene>
<dbReference type="PROSITE" id="PS51669">
    <property type="entry name" value="4FE4S_MOW_BIS_MGD"/>
    <property type="match status" value="1"/>
</dbReference>
<dbReference type="FunFam" id="3.30.70.20:FF:000035">
    <property type="entry name" value="Iron hydrogenase 1"/>
    <property type="match status" value="1"/>
</dbReference>
<dbReference type="InterPro" id="IPR050123">
    <property type="entry name" value="Prok_molybdopt-oxidoreductase"/>
</dbReference>
<evidence type="ECO:0000313" key="12">
    <source>
        <dbReference type="Proteomes" id="UP000050326"/>
    </source>
</evidence>
<dbReference type="InterPro" id="IPR001041">
    <property type="entry name" value="2Fe-2S_ferredoxin-type"/>
</dbReference>
<evidence type="ECO:0000256" key="4">
    <source>
        <dbReference type="ARBA" id="ARBA00023002"/>
    </source>
</evidence>
<dbReference type="PATRIC" id="fig|36849.3.peg.3202"/>
<dbReference type="Pfam" id="PF13510">
    <property type="entry name" value="Fer2_4"/>
    <property type="match status" value="1"/>
</dbReference>
<dbReference type="SUPFAM" id="SSF53706">
    <property type="entry name" value="Formate dehydrogenase/DMSO reductase, domains 1-3"/>
    <property type="match status" value="1"/>
</dbReference>
<evidence type="ECO:0000256" key="1">
    <source>
        <dbReference type="ARBA" id="ARBA00022485"/>
    </source>
</evidence>
<dbReference type="Gene3D" id="3.10.20.740">
    <property type="match status" value="1"/>
</dbReference>
<organism evidence="11 12">
    <name type="scientific">Oxobacter pfennigii</name>
    <dbReference type="NCBI Taxonomy" id="36849"/>
    <lineage>
        <taxon>Bacteria</taxon>
        <taxon>Bacillati</taxon>
        <taxon>Bacillota</taxon>
        <taxon>Clostridia</taxon>
        <taxon>Eubacteriales</taxon>
        <taxon>Clostridiaceae</taxon>
        <taxon>Oxobacter</taxon>
    </lineage>
</organism>
<dbReference type="EMBL" id="LKET01000039">
    <property type="protein sequence ID" value="KPU43580.1"/>
    <property type="molecule type" value="Genomic_DNA"/>
</dbReference>
<keyword evidence="1" id="KW-0004">4Fe-4S</keyword>
<feature type="domain" description="4Fe-4S Mo/W bis-MGD-type" evidence="9">
    <location>
        <begin position="219"/>
        <end position="274"/>
    </location>
</feature>
<protein>
    <submittedName>
        <fullName evidence="11">NADPH-Fe(3+) oxidoreductase subunit alpha</fullName>
        <ecNumber evidence="11">1.-.-.-</ecNumber>
    </submittedName>
</protein>
<dbReference type="EC" id="1.-.-.-" evidence="11"/>